<evidence type="ECO:0000259" key="8">
    <source>
        <dbReference type="PROSITE" id="PS50809"/>
    </source>
</evidence>
<organism evidence="9 10">
    <name type="scientific">Mya arenaria</name>
    <name type="common">Soft-shell clam</name>
    <dbReference type="NCBI Taxonomy" id="6604"/>
    <lineage>
        <taxon>Eukaryota</taxon>
        <taxon>Metazoa</taxon>
        <taxon>Spiralia</taxon>
        <taxon>Lophotrochozoa</taxon>
        <taxon>Mollusca</taxon>
        <taxon>Bivalvia</taxon>
        <taxon>Autobranchia</taxon>
        <taxon>Heteroconchia</taxon>
        <taxon>Euheterodonta</taxon>
        <taxon>Imparidentia</taxon>
        <taxon>Neoheterodontei</taxon>
        <taxon>Myida</taxon>
        <taxon>Myoidea</taxon>
        <taxon>Myidae</taxon>
        <taxon>Mya</taxon>
    </lineage>
</organism>
<name>A0ABY7FRI9_MYAAR</name>
<feature type="compositionally biased region" description="Basic and acidic residues" evidence="7">
    <location>
        <begin position="1"/>
        <end position="14"/>
    </location>
</feature>
<dbReference type="Pfam" id="PF03474">
    <property type="entry name" value="DMA"/>
    <property type="match status" value="1"/>
</dbReference>
<feature type="region of interest" description="Disordered" evidence="7">
    <location>
        <begin position="118"/>
        <end position="142"/>
    </location>
</feature>
<dbReference type="PANTHER" id="PTHR12322:SF116">
    <property type="entry name" value="DOUBLESEX-MAB RELATED 99B"/>
    <property type="match status" value="1"/>
</dbReference>
<dbReference type="Proteomes" id="UP001164746">
    <property type="component" value="Chromosome 13"/>
</dbReference>
<evidence type="ECO:0000313" key="9">
    <source>
        <dbReference type="EMBL" id="WAR24197.1"/>
    </source>
</evidence>
<evidence type="ECO:0000256" key="1">
    <source>
        <dbReference type="ARBA" id="ARBA00006834"/>
    </source>
</evidence>
<evidence type="ECO:0000256" key="5">
    <source>
        <dbReference type="ARBA" id="ARBA00023242"/>
    </source>
</evidence>
<evidence type="ECO:0000256" key="7">
    <source>
        <dbReference type="SAM" id="MobiDB-lite"/>
    </source>
</evidence>
<dbReference type="InterPro" id="IPR036407">
    <property type="entry name" value="DM_DNA-bd_sf"/>
</dbReference>
<dbReference type="SUPFAM" id="SSF46934">
    <property type="entry name" value="UBA-like"/>
    <property type="match status" value="1"/>
</dbReference>
<keyword evidence="2 6" id="KW-0479">Metal-binding</keyword>
<dbReference type="SMART" id="SM00301">
    <property type="entry name" value="DM"/>
    <property type="match status" value="1"/>
</dbReference>
<keyword evidence="10" id="KW-1185">Reference proteome</keyword>
<evidence type="ECO:0000256" key="6">
    <source>
        <dbReference type="PROSITE-ProRule" id="PRU00070"/>
    </source>
</evidence>
<dbReference type="Gene3D" id="4.10.1040.10">
    <property type="entry name" value="DM DNA-binding domain"/>
    <property type="match status" value="1"/>
</dbReference>
<dbReference type="InterPro" id="IPR009060">
    <property type="entry name" value="UBA-like_sf"/>
</dbReference>
<evidence type="ECO:0000256" key="4">
    <source>
        <dbReference type="ARBA" id="ARBA00023125"/>
    </source>
</evidence>
<dbReference type="InterPro" id="IPR026607">
    <property type="entry name" value="DMRT"/>
</dbReference>
<feature type="DNA-binding region" description="DM" evidence="6">
    <location>
        <begin position="40"/>
        <end position="87"/>
    </location>
</feature>
<reference evidence="9" key="1">
    <citation type="submission" date="2022-11" db="EMBL/GenBank/DDBJ databases">
        <title>Centuries of genome instability and evolution in soft-shell clam transmissible cancer (bioRxiv).</title>
        <authorList>
            <person name="Hart S.F.M."/>
            <person name="Yonemitsu M.A."/>
            <person name="Giersch R.M."/>
            <person name="Beal B.F."/>
            <person name="Arriagada G."/>
            <person name="Davis B.W."/>
            <person name="Ostrander E.A."/>
            <person name="Goff S.P."/>
            <person name="Metzger M.J."/>
        </authorList>
    </citation>
    <scope>NUCLEOTIDE SEQUENCE</scope>
    <source>
        <strain evidence="9">MELC-2E11</strain>
        <tissue evidence="9">Siphon/mantle</tissue>
    </source>
</reference>
<comment type="subcellular location">
    <subcellularLocation>
        <location evidence="6">Nucleus</location>
    </subcellularLocation>
</comment>
<keyword evidence="3 6" id="KW-0862">Zinc</keyword>
<dbReference type="InterPro" id="IPR005173">
    <property type="entry name" value="DMA"/>
</dbReference>
<dbReference type="SUPFAM" id="SSF82927">
    <property type="entry name" value="Cysteine-rich DNA binding domain, (DM domain)"/>
    <property type="match status" value="1"/>
</dbReference>
<proteinExistence type="inferred from homology"/>
<feature type="compositionally biased region" description="Polar residues" evidence="7">
    <location>
        <begin position="165"/>
        <end position="178"/>
    </location>
</feature>
<sequence length="359" mass="39637">MTNPTDDERKHTDTQKPGAVSIPGPMFLRSIDRYPRTPKCARCRNHGVVSALKGHKRYCRWRDCACAKCTLISERQRVMAAQVALRRQQAQEEQETRDHLLYTGQTTADIPAFYAEGSRPRTHSVTSSSDCSESDEPPSKRMRLTETYSTHLGIALRDATHSPDSRGSASPHSNASTASPPPPEVFSSQANDDLPESTKKSLDLLCRIFPTTKRHVLLLVLHGCNGDVVQTIDQLFNTKGNASDMDTRQKLPDSPPIPSAIPSYFTHHMDSSIKSAFTPRSISGLTSAHSLSPLRYAWGAVPPRGHLPSPYQPLFTGLASTFGSFPGLPQASPTERPVMFSSYPFSPFTQDRPSDFDSR</sequence>
<keyword evidence="5 6" id="KW-0539">Nucleus</keyword>
<protein>
    <submittedName>
        <fullName evidence="9">DMTA2-like protein</fullName>
    </submittedName>
</protein>
<gene>
    <name evidence="9" type="ORF">MAR_037866</name>
</gene>
<evidence type="ECO:0000313" key="10">
    <source>
        <dbReference type="Proteomes" id="UP001164746"/>
    </source>
</evidence>
<dbReference type="PANTHER" id="PTHR12322">
    <property type="entry name" value="DOUBLESEX AND MAB-3 RELATED TRANSCRIPTION FACTOR DMRT"/>
    <property type="match status" value="1"/>
</dbReference>
<dbReference type="Pfam" id="PF00751">
    <property type="entry name" value="DM"/>
    <property type="match status" value="1"/>
</dbReference>
<comment type="similarity">
    <text evidence="1">Belongs to the DMRT family.</text>
</comment>
<dbReference type="PROSITE" id="PS50809">
    <property type="entry name" value="DM_2"/>
    <property type="match status" value="1"/>
</dbReference>
<feature type="region of interest" description="Disordered" evidence="7">
    <location>
        <begin position="159"/>
        <end position="194"/>
    </location>
</feature>
<evidence type="ECO:0000256" key="3">
    <source>
        <dbReference type="ARBA" id="ARBA00022833"/>
    </source>
</evidence>
<feature type="region of interest" description="Disordered" evidence="7">
    <location>
        <begin position="1"/>
        <end position="24"/>
    </location>
</feature>
<dbReference type="PROSITE" id="PS40000">
    <property type="entry name" value="DM_1"/>
    <property type="match status" value="1"/>
</dbReference>
<feature type="domain" description="DM" evidence="8">
    <location>
        <begin position="40"/>
        <end position="87"/>
    </location>
</feature>
<accession>A0ABY7FRI9</accession>
<dbReference type="EMBL" id="CP111024">
    <property type="protein sequence ID" value="WAR24197.1"/>
    <property type="molecule type" value="Genomic_DNA"/>
</dbReference>
<dbReference type="Gene3D" id="1.10.8.10">
    <property type="entry name" value="DNA helicase RuvA subunit, C-terminal domain"/>
    <property type="match status" value="1"/>
</dbReference>
<evidence type="ECO:0000256" key="2">
    <source>
        <dbReference type="ARBA" id="ARBA00022723"/>
    </source>
</evidence>
<keyword evidence="4 6" id="KW-0238">DNA-binding</keyword>
<dbReference type="InterPro" id="IPR001275">
    <property type="entry name" value="DM_DNA-bd"/>
</dbReference>